<dbReference type="InterPro" id="IPR000504">
    <property type="entry name" value="RRM_dom"/>
</dbReference>
<dbReference type="PANTHER" id="PTHR15592">
    <property type="entry name" value="MATRIN 3/NUCLEAR PROTEIN 220-RELATED"/>
    <property type="match status" value="1"/>
</dbReference>
<keyword evidence="6" id="KW-1185">Reference proteome</keyword>
<feature type="compositionally biased region" description="Gly residues" evidence="3">
    <location>
        <begin position="140"/>
        <end position="149"/>
    </location>
</feature>
<dbReference type="EMBL" id="LRGB01003115">
    <property type="protein sequence ID" value="KZS04614.1"/>
    <property type="molecule type" value="Genomic_DNA"/>
</dbReference>
<name>A0A164M0U2_9CRUS</name>
<organism evidence="5 6">
    <name type="scientific">Daphnia magna</name>
    <dbReference type="NCBI Taxonomy" id="35525"/>
    <lineage>
        <taxon>Eukaryota</taxon>
        <taxon>Metazoa</taxon>
        <taxon>Ecdysozoa</taxon>
        <taxon>Arthropoda</taxon>
        <taxon>Crustacea</taxon>
        <taxon>Branchiopoda</taxon>
        <taxon>Diplostraca</taxon>
        <taxon>Cladocera</taxon>
        <taxon>Anomopoda</taxon>
        <taxon>Daphniidae</taxon>
        <taxon>Daphnia</taxon>
    </lineage>
</organism>
<evidence type="ECO:0000256" key="3">
    <source>
        <dbReference type="SAM" id="MobiDB-lite"/>
    </source>
</evidence>
<reference evidence="5 6" key="1">
    <citation type="submission" date="2016-03" db="EMBL/GenBank/DDBJ databases">
        <title>EvidentialGene: Evidence-directed Construction of Genes on Genomes.</title>
        <authorList>
            <person name="Gilbert D.G."/>
            <person name="Choi J.-H."/>
            <person name="Mockaitis K."/>
            <person name="Colbourne J."/>
            <person name="Pfrender M."/>
        </authorList>
    </citation>
    <scope>NUCLEOTIDE SEQUENCE [LARGE SCALE GENOMIC DNA]</scope>
    <source>
        <strain evidence="5 6">Xinb3</strain>
        <tissue evidence="5">Complete organism</tissue>
    </source>
</reference>
<evidence type="ECO:0000256" key="2">
    <source>
        <dbReference type="PROSITE-ProRule" id="PRU00176"/>
    </source>
</evidence>
<accession>A0A164M0U2</accession>
<dbReference type="Proteomes" id="UP000076858">
    <property type="component" value="Unassembled WGS sequence"/>
</dbReference>
<gene>
    <name evidence="5" type="ORF">APZ42_032414</name>
</gene>
<evidence type="ECO:0000313" key="6">
    <source>
        <dbReference type="Proteomes" id="UP000076858"/>
    </source>
</evidence>
<dbReference type="CDD" id="cd12427">
    <property type="entry name" value="RRM4_hnRNPL_like"/>
    <property type="match status" value="1"/>
</dbReference>
<evidence type="ECO:0000256" key="1">
    <source>
        <dbReference type="ARBA" id="ARBA00022884"/>
    </source>
</evidence>
<dbReference type="STRING" id="35525.A0A164M0U2"/>
<dbReference type="CDD" id="cd12424">
    <property type="entry name" value="RRM3_hnRNPL_like"/>
    <property type="match status" value="1"/>
</dbReference>
<dbReference type="SMART" id="SM00360">
    <property type="entry name" value="RRM"/>
    <property type="match status" value="2"/>
</dbReference>
<dbReference type="GO" id="GO:0003723">
    <property type="term" value="F:RNA binding"/>
    <property type="evidence" value="ECO:0007669"/>
    <property type="project" value="UniProtKB-UniRule"/>
</dbReference>
<dbReference type="InterPro" id="IPR035979">
    <property type="entry name" value="RBD_domain_sf"/>
</dbReference>
<feature type="domain" description="RRM" evidence="4">
    <location>
        <begin position="313"/>
        <end position="391"/>
    </location>
</feature>
<dbReference type="PROSITE" id="PS50102">
    <property type="entry name" value="RRM"/>
    <property type="match status" value="2"/>
</dbReference>
<proteinExistence type="predicted"/>
<keyword evidence="5" id="KW-0687">Ribonucleoprotein</keyword>
<dbReference type="SUPFAM" id="SSF54928">
    <property type="entry name" value="RNA-binding domain, RBD"/>
    <property type="match status" value="1"/>
</dbReference>
<comment type="caution">
    <text evidence="5">The sequence shown here is derived from an EMBL/GenBank/DDBJ whole genome shotgun (WGS) entry which is preliminary data.</text>
</comment>
<dbReference type="GO" id="GO:1990904">
    <property type="term" value="C:ribonucleoprotein complex"/>
    <property type="evidence" value="ECO:0007669"/>
    <property type="project" value="UniProtKB-KW"/>
</dbReference>
<dbReference type="AlphaFoldDB" id="A0A164M0U2"/>
<evidence type="ECO:0000259" key="4">
    <source>
        <dbReference type="PROSITE" id="PS50102"/>
    </source>
</evidence>
<feature type="domain" description="RRM" evidence="4">
    <location>
        <begin position="193"/>
        <end position="267"/>
    </location>
</feature>
<dbReference type="InterPro" id="IPR012677">
    <property type="entry name" value="Nucleotide-bd_a/b_plait_sf"/>
</dbReference>
<evidence type="ECO:0000313" key="5">
    <source>
        <dbReference type="EMBL" id="KZS04614.1"/>
    </source>
</evidence>
<protein>
    <submittedName>
        <fullName evidence="5">Heterogeneous nuclear ribonucleoprotein L</fullName>
    </submittedName>
</protein>
<dbReference type="Pfam" id="PF22976">
    <property type="entry name" value="RRM_10"/>
    <property type="match status" value="1"/>
</dbReference>
<sequence>MSHLITVLQLVLYNRDFPENHILLFTIVNPVYPITVDVLHTITQAFGEVLRIVIFKKHGVQAMVEYPFNQILINYFLIKFRDHADSQRQRPAPLLPEPAGGPQGFRGSPEYGRAAERHENGFGVRQGRDGATPRFDYEEGGGGAGGRFGGEPSRSIGGGRAPGHRFGGPSGPPIQSRSSRGVVDATDGPQEGAVLMVYGLNMEKMNADRLFNLLCLYGNVFKVKFLKTKEGSAMVQMGDAASVDRAIFYLNGLEFFNTKMNVNYSKQAFLADVSMPYDLPDGTPSFKSYVTSKNNRFLNSDMASKNRLQPPCKVLHFYNTPPGLTEEDLRKVFEENGTAFPAEVRLLQNKSEKSSSGHLEFSTLQEAVEALVICNHIPLSGANVKWPYTTKLCFSTPRPGQAEQTQ</sequence>
<feature type="region of interest" description="Disordered" evidence="3">
    <location>
        <begin position="88"/>
        <end position="187"/>
    </location>
</feature>
<dbReference type="InterPro" id="IPR055204">
    <property type="entry name" value="HNRNPL_RRM"/>
</dbReference>
<dbReference type="Pfam" id="PF13893">
    <property type="entry name" value="RRM_5"/>
    <property type="match status" value="1"/>
</dbReference>
<dbReference type="OrthoDB" id="302770at2759"/>
<keyword evidence="1 2" id="KW-0694">RNA-binding</keyword>
<dbReference type="Gene3D" id="3.30.70.330">
    <property type="match status" value="3"/>
</dbReference>
<feature type="compositionally biased region" description="Gly residues" evidence="3">
    <location>
        <begin position="156"/>
        <end position="169"/>
    </location>
</feature>